<proteinExistence type="predicted"/>
<dbReference type="Gene3D" id="3.40.50.12780">
    <property type="entry name" value="N-terminal domain of ligase-like"/>
    <property type="match status" value="1"/>
</dbReference>
<feature type="region of interest" description="Disordered" evidence="2">
    <location>
        <begin position="320"/>
        <end position="355"/>
    </location>
</feature>
<dbReference type="SUPFAM" id="SSF56801">
    <property type="entry name" value="Acetyl-CoA synthetase-like"/>
    <property type="match status" value="1"/>
</dbReference>
<dbReference type="Proteomes" id="UP001181622">
    <property type="component" value="Unassembled WGS sequence"/>
</dbReference>
<name>A0ABU1DG45_9HYPH</name>
<organism evidence="5 6">
    <name type="scientific">Chelatococcus sambhunathii</name>
    <dbReference type="NCBI Taxonomy" id="363953"/>
    <lineage>
        <taxon>Bacteria</taxon>
        <taxon>Pseudomonadati</taxon>
        <taxon>Pseudomonadota</taxon>
        <taxon>Alphaproteobacteria</taxon>
        <taxon>Hyphomicrobiales</taxon>
        <taxon>Chelatococcaceae</taxon>
        <taxon>Chelatococcus</taxon>
    </lineage>
</organism>
<dbReference type="PANTHER" id="PTHR43352">
    <property type="entry name" value="ACETYL-COA SYNTHETASE"/>
    <property type="match status" value="1"/>
</dbReference>
<dbReference type="PRINTS" id="PR00154">
    <property type="entry name" value="AMPBINDING"/>
</dbReference>
<feature type="domain" description="AMP-dependent synthetase/ligase" evidence="3">
    <location>
        <begin position="36"/>
        <end position="374"/>
    </location>
</feature>
<dbReference type="InterPro" id="IPR045851">
    <property type="entry name" value="AMP-bd_C_sf"/>
</dbReference>
<accession>A0ABU1DG45</accession>
<reference evidence="5" key="1">
    <citation type="submission" date="2020-10" db="EMBL/GenBank/DDBJ databases">
        <authorList>
            <person name="Abbas A."/>
            <person name="Razzaq R."/>
            <person name="Waqas M."/>
            <person name="Abbas N."/>
            <person name="Nielsen T.K."/>
            <person name="Hansen L.H."/>
            <person name="Hussain S."/>
            <person name="Shahid M."/>
        </authorList>
    </citation>
    <scope>NUCLEOTIDE SEQUENCE</scope>
    <source>
        <strain evidence="5">S14</strain>
    </source>
</reference>
<evidence type="ECO:0000313" key="5">
    <source>
        <dbReference type="EMBL" id="MDR4307015.1"/>
    </source>
</evidence>
<evidence type="ECO:0000313" key="6">
    <source>
        <dbReference type="Proteomes" id="UP001181622"/>
    </source>
</evidence>
<gene>
    <name evidence="5" type="ORF">IHQ68_10330</name>
</gene>
<sequence length="512" mass="54713">MLTSSPARPDRFNLARCCLEQNARLRGSKVGLTVVDGAGGDTLALTFAEVEAAVLALAGGIEGLGFPAGSRIVIRMGNEVDTILLFFAIIAAGHVAVPTSMMLTGDEARFVVANSEAAAVVLGKEAAHERGYGEALAIGPDRLAELKRAAPLAGYADTAGEDPAYLVYTSGTTGKPKGVVHAHRVALGRRPMHSHWLDLREGDVLLHAGAFNWTYTIGVGVLDPWFCGAAATLARDVSDPSLWAEIIRRHGVTIFAAVPGVYRQILKRGLSDDRALASLRHGVAAGEALPTPLLEEWRERTGREIYEAFGMSEISTFVSSCPSAPARPGSPGRPQPGRRIVALPPEGGETPVPQGGTGLLAVHRSDPGLMIGYWKRPDEEASAFRGEWFVSGDLVSFDEDGYMRHHGRDDDVMNALGYRVSPLEVEEAVAGHPSVAEVGVTEWRARADLSLIAAFVVLREGAEPDEQGIADVCAARLAAYKRPKVYHFVEKLPRSANGKLLRRRLADTVAAT</sequence>
<protein>
    <submittedName>
        <fullName evidence="5">Acyl-CoA synthetase</fullName>
    </submittedName>
</protein>
<dbReference type="EMBL" id="JADBEO010000018">
    <property type="protein sequence ID" value="MDR4307015.1"/>
    <property type="molecule type" value="Genomic_DNA"/>
</dbReference>
<evidence type="ECO:0000256" key="2">
    <source>
        <dbReference type="SAM" id="MobiDB-lite"/>
    </source>
</evidence>
<dbReference type="PANTHER" id="PTHR43352:SF1">
    <property type="entry name" value="ANTHRANILATE--COA LIGASE"/>
    <property type="match status" value="1"/>
</dbReference>
<evidence type="ECO:0000256" key="1">
    <source>
        <dbReference type="ARBA" id="ARBA00022598"/>
    </source>
</evidence>
<dbReference type="InterPro" id="IPR042099">
    <property type="entry name" value="ANL_N_sf"/>
</dbReference>
<dbReference type="InterPro" id="IPR020459">
    <property type="entry name" value="AMP-binding"/>
</dbReference>
<feature type="compositionally biased region" description="Low complexity" evidence="2">
    <location>
        <begin position="320"/>
        <end position="339"/>
    </location>
</feature>
<dbReference type="Pfam" id="PF00501">
    <property type="entry name" value="AMP-binding"/>
    <property type="match status" value="1"/>
</dbReference>
<evidence type="ECO:0000259" key="4">
    <source>
        <dbReference type="Pfam" id="PF13193"/>
    </source>
</evidence>
<dbReference type="Gene3D" id="3.30.300.30">
    <property type="match status" value="1"/>
</dbReference>
<keyword evidence="6" id="KW-1185">Reference proteome</keyword>
<keyword evidence="1" id="KW-0436">Ligase</keyword>
<dbReference type="InterPro" id="IPR000873">
    <property type="entry name" value="AMP-dep_synth/lig_dom"/>
</dbReference>
<comment type="caution">
    <text evidence="5">The sequence shown here is derived from an EMBL/GenBank/DDBJ whole genome shotgun (WGS) entry which is preliminary data.</text>
</comment>
<dbReference type="InterPro" id="IPR020845">
    <property type="entry name" value="AMP-binding_CS"/>
</dbReference>
<feature type="domain" description="AMP-binding enzyme C-terminal" evidence="4">
    <location>
        <begin position="424"/>
        <end position="499"/>
    </location>
</feature>
<evidence type="ECO:0000259" key="3">
    <source>
        <dbReference type="Pfam" id="PF00501"/>
    </source>
</evidence>
<dbReference type="PROSITE" id="PS00455">
    <property type="entry name" value="AMP_BINDING"/>
    <property type="match status" value="1"/>
</dbReference>
<dbReference type="InterPro" id="IPR025110">
    <property type="entry name" value="AMP-bd_C"/>
</dbReference>
<dbReference type="Pfam" id="PF13193">
    <property type="entry name" value="AMP-binding_C"/>
    <property type="match status" value="1"/>
</dbReference>